<reference evidence="18" key="2">
    <citation type="submission" date="2025-09" db="UniProtKB">
        <authorList>
            <consortium name="Ensembl"/>
        </authorList>
    </citation>
    <scope>IDENTIFICATION</scope>
</reference>
<keyword evidence="3" id="KW-0597">Phosphoprotein</keyword>
<evidence type="ECO:0000256" key="6">
    <source>
        <dbReference type="ARBA" id="ARBA00023015"/>
    </source>
</evidence>
<evidence type="ECO:0000256" key="8">
    <source>
        <dbReference type="ARBA" id="ARBA00023242"/>
    </source>
</evidence>
<dbReference type="GO" id="GO:0006368">
    <property type="term" value="P:transcription elongation by RNA polymerase II"/>
    <property type="evidence" value="ECO:0007669"/>
    <property type="project" value="InterPro"/>
</dbReference>
<evidence type="ECO:0000256" key="4">
    <source>
        <dbReference type="ARBA" id="ARBA00022786"/>
    </source>
</evidence>
<keyword evidence="6" id="KW-0805">Transcription regulation</keyword>
<dbReference type="SMART" id="SM00213">
    <property type="entry name" value="UBQ"/>
    <property type="match status" value="1"/>
</dbReference>
<dbReference type="InterPro" id="IPR000626">
    <property type="entry name" value="Ubiquitin-like_dom"/>
</dbReference>
<dbReference type="PANTHER" id="PTHR13248:SF4">
    <property type="entry name" value="ELONGIN B"/>
    <property type="match status" value="1"/>
</dbReference>
<evidence type="ECO:0000256" key="2">
    <source>
        <dbReference type="ARBA" id="ARBA00004906"/>
    </source>
</evidence>
<evidence type="ECO:0000259" key="17">
    <source>
        <dbReference type="PROSITE" id="PS50053"/>
    </source>
</evidence>
<reference evidence="18" key="1">
    <citation type="submission" date="2025-08" db="UniProtKB">
        <authorList>
            <consortium name="Ensembl"/>
        </authorList>
    </citation>
    <scope>IDENTIFICATION</scope>
</reference>
<comment type="subcellular location">
    <subcellularLocation>
        <location evidence="1">Nucleus</location>
    </subcellularLocation>
</comment>
<name>A0A8C6B8D7_MONMO</name>
<evidence type="ECO:0000313" key="19">
    <source>
        <dbReference type="Proteomes" id="UP000694561"/>
    </source>
</evidence>
<evidence type="ECO:0000256" key="9">
    <source>
        <dbReference type="ARBA" id="ARBA00054216"/>
    </source>
</evidence>
<dbReference type="AlphaFoldDB" id="A0A8C6B8D7"/>
<comment type="pathway">
    <text evidence="2">Protein modification; protein ubiquitination.</text>
</comment>
<evidence type="ECO:0000256" key="7">
    <source>
        <dbReference type="ARBA" id="ARBA00023163"/>
    </source>
</evidence>
<dbReference type="InterPro" id="IPR039049">
    <property type="entry name" value="ELOB"/>
</dbReference>
<dbReference type="GO" id="GO:0070449">
    <property type="term" value="C:elongin complex"/>
    <property type="evidence" value="ECO:0007669"/>
    <property type="project" value="InterPro"/>
</dbReference>
<feature type="domain" description="Ubiquitin-like" evidence="17">
    <location>
        <begin position="1"/>
        <end position="66"/>
    </location>
</feature>
<dbReference type="Proteomes" id="UP000694561">
    <property type="component" value="Unplaced"/>
</dbReference>
<dbReference type="Gene3D" id="3.10.20.90">
    <property type="entry name" value="Phosphatidylinositol 3-kinase Catalytic Subunit, Chain A, domain 1"/>
    <property type="match status" value="1"/>
</dbReference>
<evidence type="ECO:0000313" key="18">
    <source>
        <dbReference type="Ensembl" id="ENSMMNP00015010923.1"/>
    </source>
</evidence>
<evidence type="ECO:0000256" key="16">
    <source>
        <dbReference type="ARBA" id="ARBA00093515"/>
    </source>
</evidence>
<keyword evidence="19" id="KW-1185">Reference proteome</keyword>
<evidence type="ECO:0000256" key="15">
    <source>
        <dbReference type="ARBA" id="ARBA00083653"/>
    </source>
</evidence>
<keyword evidence="8" id="KW-0539">Nucleus</keyword>
<protein>
    <recommendedName>
        <fullName evidence="11">Elongin-B</fullName>
    </recommendedName>
    <alternativeName>
        <fullName evidence="14">Elongin 18 kDa subunit</fullName>
    </alternativeName>
    <alternativeName>
        <fullName evidence="12">RNA polymerase II transcription factor SIII subunit B</fullName>
    </alternativeName>
    <alternativeName>
        <fullName evidence="15">SIII p18</fullName>
    </alternativeName>
    <alternativeName>
        <fullName evidence="13">Transcription elongation factor B polypeptide 2</fullName>
    </alternativeName>
</protein>
<evidence type="ECO:0000256" key="13">
    <source>
        <dbReference type="ARBA" id="ARBA00080438"/>
    </source>
</evidence>
<organism evidence="18 19">
    <name type="scientific">Monodon monoceros</name>
    <name type="common">Narwhal</name>
    <name type="synonym">Ceratodon monodon</name>
    <dbReference type="NCBI Taxonomy" id="40151"/>
    <lineage>
        <taxon>Eukaryota</taxon>
        <taxon>Metazoa</taxon>
        <taxon>Chordata</taxon>
        <taxon>Craniata</taxon>
        <taxon>Vertebrata</taxon>
        <taxon>Euteleostomi</taxon>
        <taxon>Mammalia</taxon>
        <taxon>Eutheria</taxon>
        <taxon>Laurasiatheria</taxon>
        <taxon>Artiodactyla</taxon>
        <taxon>Whippomorpha</taxon>
        <taxon>Cetacea</taxon>
        <taxon>Odontoceti</taxon>
        <taxon>Monodontidae</taxon>
        <taxon>Monodon</taxon>
    </lineage>
</organism>
<evidence type="ECO:0000256" key="12">
    <source>
        <dbReference type="ARBA" id="ARBA00076690"/>
    </source>
</evidence>
<evidence type="ECO:0000256" key="10">
    <source>
        <dbReference type="ARBA" id="ARBA00060803"/>
    </source>
</evidence>
<evidence type="ECO:0000256" key="1">
    <source>
        <dbReference type="ARBA" id="ARBA00004123"/>
    </source>
</evidence>
<comment type="function">
    <text evidence="9">SIII, also known as elongin, is a general transcription elongation factor that increases the RNA polymerase II transcription elongation past template-encoded arresting sites. Subunit A is transcriptionally active and its transcription activity is strongly enhanced by binding to the dimeric complex of the SIII regulatory subunits B and C (elongin BC complex). In embryonic stem cells, the elongin BC complex is recruited by EPOP to Polycomb group (PcG) target genes in order generate genomic region that display both active and repressive chromatin properties, an important feature of pluripotent stem cells.</text>
</comment>
<evidence type="ECO:0000256" key="11">
    <source>
        <dbReference type="ARBA" id="ARBA00074516"/>
    </source>
</evidence>
<dbReference type="InterPro" id="IPR029071">
    <property type="entry name" value="Ubiquitin-like_domsf"/>
</dbReference>
<dbReference type="PROSITE" id="PS50053">
    <property type="entry name" value="UBIQUITIN_2"/>
    <property type="match status" value="1"/>
</dbReference>
<evidence type="ECO:0000256" key="5">
    <source>
        <dbReference type="ARBA" id="ARBA00022990"/>
    </source>
</evidence>
<dbReference type="Pfam" id="PF00240">
    <property type="entry name" value="ubiquitin"/>
    <property type="match status" value="1"/>
</dbReference>
<comment type="similarity">
    <text evidence="10">Belongs to the Elongin B family.</text>
</comment>
<sequence>IDVFFTIRRHKTTIFMDAKESSTVFELKRIVQGILKWPLVEQRLYKDDQLLDNRKTLGECGFTSQTAWPQAPATVGLGFRADEPRDELTTFKS</sequence>
<evidence type="ECO:0000256" key="3">
    <source>
        <dbReference type="ARBA" id="ARBA00022553"/>
    </source>
</evidence>
<dbReference type="Ensembl" id="ENSMMNT00015011957.1">
    <property type="protein sequence ID" value="ENSMMNP00015010923.1"/>
    <property type="gene ID" value="ENSMMNG00015008120.1"/>
</dbReference>
<evidence type="ECO:0000256" key="14">
    <source>
        <dbReference type="ARBA" id="ARBA00081013"/>
    </source>
</evidence>
<dbReference type="SUPFAM" id="SSF54236">
    <property type="entry name" value="Ubiquitin-like"/>
    <property type="match status" value="1"/>
</dbReference>
<proteinExistence type="inferred from homology"/>
<comment type="subunit">
    <text evidence="16">Heterotrimer of an A (ELOA, ELOA2 or ELOA3P), ELOB and ELOC subunit. The elongin BC complex interacts with EPOP; leading to recruit the elongin BC complex to Polycomb group (PcG) target genes, thereby restricting excessive activity of the PRC2/EED-EZH2 complex. Component of multiple cullin-RING E3 ubiquitin-protein ligase complexes composed of Elongin BC (ELOB and ELOC), a cullin (either CUL2 or CUL5), a catalytic subunit (either RBX1 or RNF7/RBX2), as well as a substrate adapter protein that can be either ASB2, ASB9, ASB11, KLHDC2, KLHDC3, KLHDC10, APPBP2, FEM1A, FEM1B, FEM1C, LRR1, PCMTD1, SOCS1, SOCS2, SOCS5, SPSB1, SPSB3, ELOA, VHL, WSB1 or RAB40C. As part of the Elongin BC E3 ubiquitin ligase complex; interacts with NRBP1. May also interact with DCUN1D1, DCUN1D2, DCUN1D3 and DCUN1D5. May form oligomers as a KLHDC2/KLHDC3-ELOB-ELOC complex; this interaction is autoinhibitory for the E3 ligase complex as the substrate-binding site of KLHDC2/KLHDC3 is blocked in the oligomer.</text>
</comment>
<dbReference type="GeneTree" id="ENSGT00390000018316"/>
<dbReference type="PANTHER" id="PTHR13248">
    <property type="entry name" value="TRANSCRIPTION ELONGATION FACTOR B POLYPEPTIDE 2"/>
    <property type="match status" value="1"/>
</dbReference>
<dbReference type="FunFam" id="3.10.20.90:FF:000108">
    <property type="entry name" value="Elongin-B"/>
    <property type="match status" value="1"/>
</dbReference>
<dbReference type="GO" id="GO:0030891">
    <property type="term" value="C:VCB complex"/>
    <property type="evidence" value="ECO:0007669"/>
    <property type="project" value="InterPro"/>
</dbReference>
<accession>A0A8C6B8D7</accession>
<keyword evidence="7" id="KW-0804">Transcription</keyword>
<keyword evidence="4" id="KW-0833">Ubl conjugation pathway</keyword>
<keyword evidence="5" id="KW-0007">Acetylation</keyword>